<evidence type="ECO:0000313" key="6">
    <source>
        <dbReference type="Proteomes" id="UP000265955"/>
    </source>
</evidence>
<reference evidence="6" key="1">
    <citation type="submission" date="2018-09" db="EMBL/GenBank/DDBJ databases">
        <authorList>
            <person name="Zhu H."/>
        </authorList>
    </citation>
    <scope>NUCLEOTIDE SEQUENCE [LARGE SCALE GENOMIC DNA]</scope>
    <source>
        <strain evidence="6">K1R23-30</strain>
    </source>
</reference>
<dbReference type="InterPro" id="IPR008920">
    <property type="entry name" value="TF_FadR/GntR_C"/>
</dbReference>
<evidence type="ECO:0000256" key="1">
    <source>
        <dbReference type="ARBA" id="ARBA00023015"/>
    </source>
</evidence>
<dbReference type="EMBL" id="QYUO01000003">
    <property type="protein sequence ID" value="RJF92191.1"/>
    <property type="molecule type" value="Genomic_DNA"/>
</dbReference>
<keyword evidence="1" id="KW-0805">Transcription regulation</keyword>
<dbReference type="PANTHER" id="PTHR43537">
    <property type="entry name" value="TRANSCRIPTIONAL REGULATOR, GNTR FAMILY"/>
    <property type="match status" value="1"/>
</dbReference>
<proteinExistence type="predicted"/>
<evidence type="ECO:0000259" key="4">
    <source>
        <dbReference type="PROSITE" id="PS50949"/>
    </source>
</evidence>
<gene>
    <name evidence="5" type="ORF">D3871_26495</name>
</gene>
<feature type="domain" description="HTH gntR-type" evidence="4">
    <location>
        <begin position="17"/>
        <end position="85"/>
    </location>
</feature>
<sequence>MNTYAPVSGNPNRGNVGSLSRQLIDLLTERIHQRELKAGDRFPTEIELIEQYGVSRTVVREAVSSLKADGLVETRHGIGTFVLEPSRRARVATDPKEVQTIKEVLQLLQFRISLEPETAFLAAQRRSEEELAGIRAALDELIACRARADDSTAADFAFHKSIANASGNRFYAETLSFLGSRAIPRAQVRTHQFQTLPRQQYLDVVNQQHEAVFDAIAAGQAEQARDAMLTHLTTSMERLRNAIAADNA</sequence>
<dbReference type="RefSeq" id="WP_119772077.1">
    <property type="nucleotide sequence ID" value="NZ_QYUO01000003.1"/>
</dbReference>
<dbReference type="PANTHER" id="PTHR43537:SF44">
    <property type="entry name" value="GNTR FAMILY REGULATORY PROTEIN"/>
    <property type="match status" value="1"/>
</dbReference>
<dbReference type="InterPro" id="IPR036390">
    <property type="entry name" value="WH_DNA-bd_sf"/>
</dbReference>
<dbReference type="PRINTS" id="PR00035">
    <property type="entry name" value="HTHGNTR"/>
</dbReference>
<dbReference type="InterPro" id="IPR036388">
    <property type="entry name" value="WH-like_DNA-bd_sf"/>
</dbReference>
<evidence type="ECO:0000256" key="2">
    <source>
        <dbReference type="ARBA" id="ARBA00023125"/>
    </source>
</evidence>
<dbReference type="Proteomes" id="UP000265955">
    <property type="component" value="Unassembled WGS sequence"/>
</dbReference>
<evidence type="ECO:0000313" key="5">
    <source>
        <dbReference type="EMBL" id="RJF92191.1"/>
    </source>
</evidence>
<dbReference type="Pfam" id="PF00392">
    <property type="entry name" value="GntR"/>
    <property type="match status" value="1"/>
</dbReference>
<dbReference type="GO" id="GO:0003700">
    <property type="term" value="F:DNA-binding transcription factor activity"/>
    <property type="evidence" value="ECO:0007669"/>
    <property type="project" value="InterPro"/>
</dbReference>
<dbReference type="OrthoDB" id="1040417at2"/>
<dbReference type="SUPFAM" id="SSF48008">
    <property type="entry name" value="GntR ligand-binding domain-like"/>
    <property type="match status" value="1"/>
</dbReference>
<organism evidence="5 6">
    <name type="scientific">Noviherbaspirillum saxi</name>
    <dbReference type="NCBI Taxonomy" id="2320863"/>
    <lineage>
        <taxon>Bacteria</taxon>
        <taxon>Pseudomonadati</taxon>
        <taxon>Pseudomonadota</taxon>
        <taxon>Betaproteobacteria</taxon>
        <taxon>Burkholderiales</taxon>
        <taxon>Oxalobacteraceae</taxon>
        <taxon>Noviherbaspirillum</taxon>
    </lineage>
</organism>
<dbReference type="AlphaFoldDB" id="A0A3A3FFS3"/>
<dbReference type="Pfam" id="PF07729">
    <property type="entry name" value="FCD"/>
    <property type="match status" value="1"/>
</dbReference>
<comment type="caution">
    <text evidence="5">The sequence shown here is derived from an EMBL/GenBank/DDBJ whole genome shotgun (WGS) entry which is preliminary data.</text>
</comment>
<evidence type="ECO:0000256" key="3">
    <source>
        <dbReference type="ARBA" id="ARBA00023163"/>
    </source>
</evidence>
<name>A0A3A3FFS3_9BURK</name>
<dbReference type="InterPro" id="IPR000524">
    <property type="entry name" value="Tscrpt_reg_HTH_GntR"/>
</dbReference>
<dbReference type="PROSITE" id="PS50949">
    <property type="entry name" value="HTH_GNTR"/>
    <property type="match status" value="1"/>
</dbReference>
<keyword evidence="6" id="KW-1185">Reference proteome</keyword>
<protein>
    <submittedName>
        <fullName evidence="5">FadR family transcriptional regulator</fullName>
    </submittedName>
</protein>
<accession>A0A3A3FFS3</accession>
<dbReference type="CDD" id="cd07377">
    <property type="entry name" value="WHTH_GntR"/>
    <property type="match status" value="1"/>
</dbReference>
<dbReference type="SMART" id="SM00895">
    <property type="entry name" value="FCD"/>
    <property type="match status" value="1"/>
</dbReference>
<keyword evidence="3" id="KW-0804">Transcription</keyword>
<keyword evidence="2" id="KW-0238">DNA-binding</keyword>
<dbReference type="Gene3D" id="1.10.10.10">
    <property type="entry name" value="Winged helix-like DNA-binding domain superfamily/Winged helix DNA-binding domain"/>
    <property type="match status" value="1"/>
</dbReference>
<dbReference type="InterPro" id="IPR011711">
    <property type="entry name" value="GntR_C"/>
</dbReference>
<dbReference type="SMART" id="SM00345">
    <property type="entry name" value="HTH_GNTR"/>
    <property type="match status" value="1"/>
</dbReference>
<dbReference type="GO" id="GO:0003677">
    <property type="term" value="F:DNA binding"/>
    <property type="evidence" value="ECO:0007669"/>
    <property type="project" value="UniProtKB-KW"/>
</dbReference>
<dbReference type="SUPFAM" id="SSF46785">
    <property type="entry name" value="Winged helix' DNA-binding domain"/>
    <property type="match status" value="1"/>
</dbReference>
<dbReference type="Gene3D" id="1.20.120.530">
    <property type="entry name" value="GntR ligand-binding domain-like"/>
    <property type="match status" value="1"/>
</dbReference>